<dbReference type="PROSITE" id="PS51349">
    <property type="entry name" value="FMN_HYDROXY_ACID_DH_2"/>
    <property type="match status" value="1"/>
</dbReference>
<feature type="binding site" evidence="5">
    <location>
        <position position="167"/>
    </location>
    <ligand>
        <name>glyoxylate</name>
        <dbReference type="ChEBI" id="CHEBI:36655"/>
    </ligand>
</feature>
<evidence type="ECO:0000256" key="4">
    <source>
        <dbReference type="PIRSR" id="PIRSR000138-1"/>
    </source>
</evidence>
<dbReference type="Gene3D" id="3.20.20.70">
    <property type="entry name" value="Aldolase class I"/>
    <property type="match status" value="1"/>
</dbReference>
<comment type="caution">
    <text evidence="8">The sequence shown here is derived from an EMBL/GenBank/DDBJ whole genome shotgun (WGS) entry which is preliminary data.</text>
</comment>
<evidence type="ECO:0000256" key="6">
    <source>
        <dbReference type="SAM" id="SignalP"/>
    </source>
</evidence>
<dbReference type="InterPro" id="IPR037396">
    <property type="entry name" value="FMN_HAD"/>
</dbReference>
<dbReference type="InterPro" id="IPR013785">
    <property type="entry name" value="Aldolase_TIM"/>
</dbReference>
<protein>
    <submittedName>
        <fullName evidence="8">FMN-dependent alpha-hydroxy acid dehydrogenase</fullName>
    </submittedName>
</protein>
<dbReference type="SUPFAM" id="SSF51395">
    <property type="entry name" value="FMN-linked oxidoreductases"/>
    <property type="match status" value="1"/>
</dbReference>
<evidence type="ECO:0000256" key="1">
    <source>
        <dbReference type="ARBA" id="ARBA00001917"/>
    </source>
</evidence>
<dbReference type="InterPro" id="IPR012133">
    <property type="entry name" value="Alpha-hydoxy_acid_DH_FMN"/>
</dbReference>
<feature type="binding site" evidence="5">
    <location>
        <position position="266"/>
    </location>
    <ligand>
        <name>glyoxylate</name>
        <dbReference type="ChEBI" id="CHEBI:36655"/>
    </ligand>
</feature>
<evidence type="ECO:0000256" key="3">
    <source>
        <dbReference type="ARBA" id="ARBA00024042"/>
    </source>
</evidence>
<comment type="similarity">
    <text evidence="3">Belongs to the FMN-dependent alpha-hydroxy acid dehydrogenase family.</text>
</comment>
<evidence type="ECO:0000259" key="7">
    <source>
        <dbReference type="PROSITE" id="PS51349"/>
    </source>
</evidence>
<accession>A0A9P8UVF1</accession>
<dbReference type="Pfam" id="PF01070">
    <property type="entry name" value="FMN_dh"/>
    <property type="match status" value="2"/>
</dbReference>
<dbReference type="EMBL" id="JAGPXC010000001">
    <property type="protein sequence ID" value="KAH6658920.1"/>
    <property type="molecule type" value="Genomic_DNA"/>
</dbReference>
<dbReference type="PANTHER" id="PTHR10578">
    <property type="entry name" value="S -2-HYDROXY-ACID OXIDASE-RELATED"/>
    <property type="match status" value="1"/>
</dbReference>
<keyword evidence="9" id="KW-1185">Reference proteome</keyword>
<dbReference type="GO" id="GO:0016491">
    <property type="term" value="F:oxidoreductase activity"/>
    <property type="evidence" value="ECO:0007669"/>
    <property type="project" value="UniProtKB-KW"/>
</dbReference>
<feature type="binding site" evidence="5">
    <location>
        <position position="205"/>
    </location>
    <ligand>
        <name>glyoxylate</name>
        <dbReference type="ChEBI" id="CHEBI:36655"/>
    </ligand>
</feature>
<keyword evidence="2" id="KW-0560">Oxidoreductase</keyword>
<dbReference type="InterPro" id="IPR000262">
    <property type="entry name" value="FMN-dep_DH"/>
</dbReference>
<dbReference type="AlphaFoldDB" id="A0A9P8UVF1"/>
<comment type="cofactor">
    <cofactor evidence="1">
        <name>FMN</name>
        <dbReference type="ChEBI" id="CHEBI:58210"/>
    </cofactor>
</comment>
<feature type="active site" description="Proton acceptor" evidence="4">
    <location>
        <position position="266"/>
    </location>
</feature>
<dbReference type="GeneID" id="70133326"/>
<evidence type="ECO:0000313" key="8">
    <source>
        <dbReference type="EMBL" id="KAH6658920.1"/>
    </source>
</evidence>
<feature type="signal peptide" evidence="6">
    <location>
        <begin position="1"/>
        <end position="16"/>
    </location>
</feature>
<name>A0A9P8UVF1_9PEZI</name>
<dbReference type="OrthoDB" id="1925334at2759"/>
<reference evidence="8" key="1">
    <citation type="journal article" date="2021" name="Nat. Commun.">
        <title>Genetic determinants of endophytism in the Arabidopsis root mycobiome.</title>
        <authorList>
            <person name="Mesny F."/>
            <person name="Miyauchi S."/>
            <person name="Thiergart T."/>
            <person name="Pickel B."/>
            <person name="Atanasova L."/>
            <person name="Karlsson M."/>
            <person name="Huettel B."/>
            <person name="Barry K.W."/>
            <person name="Haridas S."/>
            <person name="Chen C."/>
            <person name="Bauer D."/>
            <person name="Andreopoulos W."/>
            <person name="Pangilinan J."/>
            <person name="LaButti K."/>
            <person name="Riley R."/>
            <person name="Lipzen A."/>
            <person name="Clum A."/>
            <person name="Drula E."/>
            <person name="Henrissat B."/>
            <person name="Kohler A."/>
            <person name="Grigoriev I.V."/>
            <person name="Martin F.M."/>
            <person name="Hacquard S."/>
        </authorList>
    </citation>
    <scope>NUCLEOTIDE SEQUENCE</scope>
    <source>
        <strain evidence="8">MPI-SDFR-AT-0073</strain>
    </source>
</reference>
<feature type="binding site" evidence="5">
    <location>
        <position position="169"/>
    </location>
    <ligand>
        <name>glyoxylate</name>
        <dbReference type="ChEBI" id="CHEBI:36655"/>
    </ligand>
</feature>
<organism evidence="8 9">
    <name type="scientific">Truncatella angustata</name>
    <dbReference type="NCBI Taxonomy" id="152316"/>
    <lineage>
        <taxon>Eukaryota</taxon>
        <taxon>Fungi</taxon>
        <taxon>Dikarya</taxon>
        <taxon>Ascomycota</taxon>
        <taxon>Pezizomycotina</taxon>
        <taxon>Sordariomycetes</taxon>
        <taxon>Xylariomycetidae</taxon>
        <taxon>Amphisphaeriales</taxon>
        <taxon>Sporocadaceae</taxon>
        <taxon>Truncatella</taxon>
    </lineage>
</organism>
<gene>
    <name evidence="8" type="ORF">BKA67DRAFT_589251</name>
</gene>
<evidence type="ECO:0000256" key="5">
    <source>
        <dbReference type="PIRSR" id="PIRSR000138-2"/>
    </source>
</evidence>
<feature type="binding site" evidence="5">
    <location>
        <position position="242"/>
    </location>
    <ligand>
        <name>FMN</name>
        <dbReference type="ChEBI" id="CHEBI:58210"/>
    </ligand>
</feature>
<feature type="binding site" evidence="5">
    <location>
        <begin position="323"/>
        <end position="324"/>
    </location>
    <ligand>
        <name>FMN</name>
        <dbReference type="ChEBI" id="CHEBI:58210"/>
    </ligand>
</feature>
<keyword evidence="5" id="KW-0285">Flavoprotein</keyword>
<feature type="binding site" evidence="5">
    <location>
        <position position="144"/>
    </location>
    <ligand>
        <name>FMN</name>
        <dbReference type="ChEBI" id="CHEBI:58210"/>
    </ligand>
</feature>
<evidence type="ECO:0000256" key="2">
    <source>
        <dbReference type="ARBA" id="ARBA00023002"/>
    </source>
</evidence>
<dbReference type="Proteomes" id="UP000758603">
    <property type="component" value="Unassembled WGS sequence"/>
</dbReference>
<sequence>MMFRVFSGVACGLALAHQGIPDTGLDTSSWTTGTLPNISDMITLNDFQIAAKNYLSARYYTQYRTGALDETTYINNLEVYRKVLFTGFAFQDVTKLNLNTTILGYNFAAPYFIAPAANAGHGSVGAEANLVRAAASAGILYVPSISATLSVEEIAAAKAEGQIMFHQEYLWANKTRVADELRQIEEGGFKAIFLTVDNTGVGGVRDRSLRFTKGGDTGHDLAFTVESLAQLRNLTSLPIVPKGIKTARDVKLCADLGFPAVYISNHGGRVIDGAPTAIEVLLDVHAQYPEVFDQIEIYADGGVRRGTHVLTLLALGARAVGLGRPPMFANIFGQEGVEAMLDILNSELVTEMQNLGQVDVNKWRGNTSFINTRKVELEYFGAPLSNFNF</sequence>
<dbReference type="PANTHER" id="PTHR10578:SF140">
    <property type="entry name" value="FMN HYDROXY ACID DEHYDROGENASE DOMAIN-CONTAINING PROTEIN"/>
    <property type="match status" value="1"/>
</dbReference>
<keyword evidence="6" id="KW-0732">Signal</keyword>
<feature type="binding site" evidence="5">
    <location>
        <position position="264"/>
    </location>
    <ligand>
        <name>FMN</name>
        <dbReference type="ChEBI" id="CHEBI:58210"/>
    </ligand>
</feature>
<feature type="binding site" evidence="5">
    <location>
        <begin position="115"/>
        <end position="117"/>
    </location>
    <ligand>
        <name>FMN</name>
        <dbReference type="ChEBI" id="CHEBI:58210"/>
    </ligand>
</feature>
<feature type="binding site" evidence="5">
    <location>
        <position position="269"/>
    </location>
    <ligand>
        <name>glyoxylate</name>
        <dbReference type="ChEBI" id="CHEBI:36655"/>
    </ligand>
</feature>
<dbReference type="GO" id="GO:0010181">
    <property type="term" value="F:FMN binding"/>
    <property type="evidence" value="ECO:0007669"/>
    <property type="project" value="InterPro"/>
</dbReference>
<feature type="binding site" evidence="5">
    <location>
        <begin position="300"/>
        <end position="304"/>
    </location>
    <ligand>
        <name>FMN</name>
        <dbReference type="ChEBI" id="CHEBI:58210"/>
    </ligand>
</feature>
<proteinExistence type="inferred from homology"/>
<keyword evidence="5" id="KW-0288">FMN</keyword>
<feature type="domain" description="FMN hydroxy acid dehydrogenase" evidence="7">
    <location>
        <begin position="36"/>
        <end position="373"/>
    </location>
</feature>
<dbReference type="RefSeq" id="XP_045963051.1">
    <property type="nucleotide sequence ID" value="XM_046104435.1"/>
</dbReference>
<feature type="chain" id="PRO_5040252429" evidence="6">
    <location>
        <begin position="17"/>
        <end position="389"/>
    </location>
</feature>
<feature type="binding site" evidence="5">
    <location>
        <position position="195"/>
    </location>
    <ligand>
        <name>FMN</name>
        <dbReference type="ChEBI" id="CHEBI:58210"/>
    </ligand>
</feature>
<evidence type="ECO:0000313" key="9">
    <source>
        <dbReference type="Proteomes" id="UP000758603"/>
    </source>
</evidence>
<dbReference type="PIRSF" id="PIRSF000138">
    <property type="entry name" value="Al-hdrx_acd_dh"/>
    <property type="match status" value="1"/>
</dbReference>